<dbReference type="Proteomes" id="UP000535437">
    <property type="component" value="Unassembled WGS sequence"/>
</dbReference>
<dbReference type="Gene3D" id="3.30.450.40">
    <property type="match status" value="1"/>
</dbReference>
<dbReference type="AlphaFoldDB" id="A0A7Z0KDF4"/>
<evidence type="ECO:0008006" key="4">
    <source>
        <dbReference type="Google" id="ProtNLM"/>
    </source>
</evidence>
<accession>A0A7Z0KDF4</accession>
<name>A0A7Z0KDF4_9MICC</name>
<feature type="region of interest" description="Disordered" evidence="1">
    <location>
        <begin position="30"/>
        <end position="52"/>
    </location>
</feature>
<proteinExistence type="predicted"/>
<protein>
    <recommendedName>
        <fullName evidence="4">GAF domain-containing protein</fullName>
    </recommendedName>
</protein>
<comment type="caution">
    <text evidence="2">The sequence shown here is derived from an EMBL/GenBank/DDBJ whole genome shotgun (WGS) entry which is preliminary data.</text>
</comment>
<gene>
    <name evidence="2" type="ORF">HNR09_002978</name>
</gene>
<dbReference type="RefSeq" id="WP_179542765.1">
    <property type="nucleotide sequence ID" value="NZ_BAAALL010000007.1"/>
</dbReference>
<evidence type="ECO:0000256" key="1">
    <source>
        <dbReference type="SAM" id="MobiDB-lite"/>
    </source>
</evidence>
<keyword evidence="3" id="KW-1185">Reference proteome</keyword>
<dbReference type="EMBL" id="JACCFY010000001">
    <property type="protein sequence ID" value="NYJ79567.1"/>
    <property type="molecule type" value="Genomic_DNA"/>
</dbReference>
<reference evidence="2 3" key="1">
    <citation type="submission" date="2020-07" db="EMBL/GenBank/DDBJ databases">
        <title>Sequencing the genomes of 1000 actinobacteria strains.</title>
        <authorList>
            <person name="Klenk H.-P."/>
        </authorList>
    </citation>
    <scope>NUCLEOTIDE SEQUENCE [LARGE SCALE GENOMIC DNA]</scope>
    <source>
        <strain evidence="2 3">DSM 15475</strain>
    </source>
</reference>
<sequence length="403" mass="43344">MMREAVPDEPQTWEALPPMLRESWRRSSGYLKDPGHASPPIDLSESDLPGARREHPLSAAMPVFDRLLIQPARDAGLIVAVGDAQGRLLWVDGDRPTLRRAESQGFQAGANWSERAIGTSAPGTALASGRAVKVDQEQHFAVAAHRFSCSAAPVHCPHTGGLLGMVDITGGREAVATHSLPLVVAAIAAAQGELRSTAAGQGLPRLITLGQESPSLARGPASWRLSPRHADLLVLLGWETGGPRGRAEAGMNAAQLAEDLFGEPGHEVSLRAEVNRLRRVLTQVPAPEPGLTLLSRPYRLSQPLPLDAVDVYEALRRGDRATALDLYAGDLLPRSQSPGITRIRWELSAMLREAVLQDGSPLEICRYLQLPEARGDEAALREALRLLPPDSPERALLVARSTT</sequence>
<dbReference type="InterPro" id="IPR029016">
    <property type="entry name" value="GAF-like_dom_sf"/>
</dbReference>
<evidence type="ECO:0000313" key="3">
    <source>
        <dbReference type="Proteomes" id="UP000535437"/>
    </source>
</evidence>
<organism evidence="2 3">
    <name type="scientific">Nesterenkonia xinjiangensis</name>
    <dbReference type="NCBI Taxonomy" id="225327"/>
    <lineage>
        <taxon>Bacteria</taxon>
        <taxon>Bacillati</taxon>
        <taxon>Actinomycetota</taxon>
        <taxon>Actinomycetes</taxon>
        <taxon>Micrococcales</taxon>
        <taxon>Micrococcaceae</taxon>
        <taxon>Nesterenkonia</taxon>
    </lineage>
</organism>
<evidence type="ECO:0000313" key="2">
    <source>
        <dbReference type="EMBL" id="NYJ79567.1"/>
    </source>
</evidence>